<dbReference type="GeneID" id="19300479"/>
<dbReference type="Proteomes" id="UP000030669">
    <property type="component" value="Unassembled WGS sequence"/>
</dbReference>
<evidence type="ECO:0000256" key="3">
    <source>
        <dbReference type="ARBA" id="ARBA00021047"/>
    </source>
</evidence>
<dbReference type="EMBL" id="KB469317">
    <property type="protein sequence ID" value="EPQ50369.1"/>
    <property type="molecule type" value="Genomic_DNA"/>
</dbReference>
<dbReference type="PIRSF" id="PIRSF001467">
    <property type="entry name" value="Peptidylpro_ismrse"/>
    <property type="match status" value="1"/>
</dbReference>
<gene>
    <name evidence="9" type="ORF">GLOTRDRAFT_118371</name>
</gene>
<dbReference type="GO" id="GO:0005737">
    <property type="term" value="C:cytoplasm"/>
    <property type="evidence" value="ECO:0007669"/>
    <property type="project" value="TreeGrafter"/>
</dbReference>
<reference evidence="9 10" key="1">
    <citation type="journal article" date="2012" name="Science">
        <title>The Paleozoic origin of enzymatic lignin decomposition reconstructed from 31 fungal genomes.</title>
        <authorList>
            <person name="Floudas D."/>
            <person name="Binder M."/>
            <person name="Riley R."/>
            <person name="Barry K."/>
            <person name="Blanchette R.A."/>
            <person name="Henrissat B."/>
            <person name="Martinez A.T."/>
            <person name="Otillar R."/>
            <person name="Spatafora J.W."/>
            <person name="Yadav J.S."/>
            <person name="Aerts A."/>
            <person name="Benoit I."/>
            <person name="Boyd A."/>
            <person name="Carlson A."/>
            <person name="Copeland A."/>
            <person name="Coutinho P.M."/>
            <person name="de Vries R.P."/>
            <person name="Ferreira P."/>
            <person name="Findley K."/>
            <person name="Foster B."/>
            <person name="Gaskell J."/>
            <person name="Glotzer D."/>
            <person name="Gorecki P."/>
            <person name="Heitman J."/>
            <person name="Hesse C."/>
            <person name="Hori C."/>
            <person name="Igarashi K."/>
            <person name="Jurgens J.A."/>
            <person name="Kallen N."/>
            <person name="Kersten P."/>
            <person name="Kohler A."/>
            <person name="Kuees U."/>
            <person name="Kumar T.K.A."/>
            <person name="Kuo A."/>
            <person name="LaButti K."/>
            <person name="Larrondo L.F."/>
            <person name="Lindquist E."/>
            <person name="Ling A."/>
            <person name="Lombard V."/>
            <person name="Lucas S."/>
            <person name="Lundell T."/>
            <person name="Martin R."/>
            <person name="McLaughlin D.J."/>
            <person name="Morgenstern I."/>
            <person name="Morin E."/>
            <person name="Murat C."/>
            <person name="Nagy L.G."/>
            <person name="Nolan M."/>
            <person name="Ohm R.A."/>
            <person name="Patyshakuliyeva A."/>
            <person name="Rokas A."/>
            <person name="Ruiz-Duenas F.J."/>
            <person name="Sabat G."/>
            <person name="Salamov A."/>
            <person name="Samejima M."/>
            <person name="Schmutz J."/>
            <person name="Slot J.C."/>
            <person name="St John F."/>
            <person name="Stenlid J."/>
            <person name="Sun H."/>
            <person name="Sun S."/>
            <person name="Syed K."/>
            <person name="Tsang A."/>
            <person name="Wiebenga A."/>
            <person name="Young D."/>
            <person name="Pisabarro A."/>
            <person name="Eastwood D.C."/>
            <person name="Martin F."/>
            <person name="Cullen D."/>
            <person name="Grigoriev I.V."/>
            <person name="Hibbett D.S."/>
        </authorList>
    </citation>
    <scope>NUCLEOTIDE SEQUENCE [LARGE SCALE GENOMIC DNA]</scope>
    <source>
        <strain evidence="9 10">ATCC 11539</strain>
    </source>
</reference>
<evidence type="ECO:0000256" key="4">
    <source>
        <dbReference type="ARBA" id="ARBA00023110"/>
    </source>
</evidence>
<comment type="function">
    <text evidence="7">PPIases accelerate the folding of proteins. It catalyzes the cis-trans isomerization of proline imidic peptide bonds in oligopeptides.</text>
</comment>
<evidence type="ECO:0000256" key="6">
    <source>
        <dbReference type="ARBA" id="ARBA00037940"/>
    </source>
</evidence>
<dbReference type="HOGENOM" id="CLU_012062_4_3_1"/>
<dbReference type="GO" id="GO:0003755">
    <property type="term" value="F:peptidyl-prolyl cis-trans isomerase activity"/>
    <property type="evidence" value="ECO:0007669"/>
    <property type="project" value="UniProtKB-UniRule"/>
</dbReference>
<dbReference type="KEGG" id="gtr:GLOTRDRAFT_118371"/>
<dbReference type="AlphaFoldDB" id="S7RD63"/>
<comment type="similarity">
    <text evidence="6">Belongs to the cyclophilin-type PPIase family. PPIase A subfamily.</text>
</comment>
<dbReference type="OMA" id="DHILYKP"/>
<dbReference type="EC" id="5.2.1.8" evidence="2 7"/>
<keyword evidence="4 7" id="KW-0697">Rotamase</keyword>
<dbReference type="GO" id="GO:0016018">
    <property type="term" value="F:cyclosporin A binding"/>
    <property type="evidence" value="ECO:0007669"/>
    <property type="project" value="TreeGrafter"/>
</dbReference>
<evidence type="ECO:0000256" key="2">
    <source>
        <dbReference type="ARBA" id="ARBA00013194"/>
    </source>
</evidence>
<dbReference type="InterPro" id="IPR024936">
    <property type="entry name" value="Cyclophilin-type_PPIase"/>
</dbReference>
<evidence type="ECO:0000313" key="10">
    <source>
        <dbReference type="Proteomes" id="UP000030669"/>
    </source>
</evidence>
<dbReference type="GO" id="GO:0006457">
    <property type="term" value="P:protein folding"/>
    <property type="evidence" value="ECO:0007669"/>
    <property type="project" value="TreeGrafter"/>
</dbReference>
<dbReference type="STRING" id="670483.S7RD63"/>
<evidence type="ECO:0000256" key="7">
    <source>
        <dbReference type="RuleBase" id="RU363019"/>
    </source>
</evidence>
<dbReference type="SUPFAM" id="SSF50891">
    <property type="entry name" value="Cyclophilin-like"/>
    <property type="match status" value="1"/>
</dbReference>
<dbReference type="InterPro" id="IPR002130">
    <property type="entry name" value="Cyclophilin-type_PPIase_dom"/>
</dbReference>
<dbReference type="RefSeq" id="XP_007871203.1">
    <property type="nucleotide sequence ID" value="XM_007873012.1"/>
</dbReference>
<dbReference type="InterPro" id="IPR029000">
    <property type="entry name" value="Cyclophilin-like_dom_sf"/>
</dbReference>
<keyword evidence="10" id="KW-1185">Reference proteome</keyword>
<dbReference type="PRINTS" id="PR00153">
    <property type="entry name" value="CSAPPISMRASE"/>
</dbReference>
<protein>
    <recommendedName>
        <fullName evidence="3 7">Peptidyl-prolyl cis-trans isomerase</fullName>
        <shortName evidence="7">PPIase</shortName>
        <ecNumber evidence="2 7">5.2.1.8</ecNumber>
    </recommendedName>
</protein>
<evidence type="ECO:0000313" key="9">
    <source>
        <dbReference type="EMBL" id="EPQ50369.1"/>
    </source>
</evidence>
<proteinExistence type="inferred from homology"/>
<dbReference type="eggNOG" id="KOG0865">
    <property type="taxonomic scope" value="Eukaryota"/>
</dbReference>
<organism evidence="9 10">
    <name type="scientific">Gloeophyllum trabeum (strain ATCC 11539 / FP-39264 / Madison 617)</name>
    <name type="common">Brown rot fungus</name>
    <dbReference type="NCBI Taxonomy" id="670483"/>
    <lineage>
        <taxon>Eukaryota</taxon>
        <taxon>Fungi</taxon>
        <taxon>Dikarya</taxon>
        <taxon>Basidiomycota</taxon>
        <taxon>Agaricomycotina</taxon>
        <taxon>Agaricomycetes</taxon>
        <taxon>Gloeophyllales</taxon>
        <taxon>Gloeophyllaceae</taxon>
        <taxon>Gloeophyllum</taxon>
    </lineage>
</organism>
<dbReference type="PANTHER" id="PTHR11071:SF561">
    <property type="entry name" value="PEPTIDYL-PROLYL CIS-TRANS ISOMERASE D-RELATED"/>
    <property type="match status" value="1"/>
</dbReference>
<dbReference type="Pfam" id="PF00160">
    <property type="entry name" value="Pro_isomerase"/>
    <property type="match status" value="1"/>
</dbReference>
<evidence type="ECO:0000259" key="8">
    <source>
        <dbReference type="PROSITE" id="PS50072"/>
    </source>
</evidence>
<comment type="catalytic activity">
    <reaction evidence="1 7">
        <text>[protein]-peptidylproline (omega=180) = [protein]-peptidylproline (omega=0)</text>
        <dbReference type="Rhea" id="RHEA:16237"/>
        <dbReference type="Rhea" id="RHEA-COMP:10747"/>
        <dbReference type="Rhea" id="RHEA-COMP:10748"/>
        <dbReference type="ChEBI" id="CHEBI:83833"/>
        <dbReference type="ChEBI" id="CHEBI:83834"/>
        <dbReference type="EC" id="5.2.1.8"/>
    </reaction>
</comment>
<accession>S7RD63</accession>
<dbReference type="Gene3D" id="2.40.100.10">
    <property type="entry name" value="Cyclophilin-like"/>
    <property type="match status" value="1"/>
</dbReference>
<keyword evidence="5 7" id="KW-0413">Isomerase</keyword>
<dbReference type="PROSITE" id="PS50072">
    <property type="entry name" value="CSA_PPIASE_2"/>
    <property type="match status" value="1"/>
</dbReference>
<dbReference type="PANTHER" id="PTHR11071">
    <property type="entry name" value="PEPTIDYL-PROLYL CIS-TRANS ISOMERASE"/>
    <property type="match status" value="1"/>
</dbReference>
<dbReference type="FunFam" id="2.40.100.10:FF:000013">
    <property type="entry name" value="Peptidyl-prolyl cis-trans isomerase"/>
    <property type="match status" value="1"/>
</dbReference>
<dbReference type="OrthoDB" id="193499at2759"/>
<feature type="domain" description="PPIase cyclophilin-type" evidence="8">
    <location>
        <begin position="11"/>
        <end position="169"/>
    </location>
</feature>
<name>S7RD63_GLOTA</name>
<evidence type="ECO:0000256" key="5">
    <source>
        <dbReference type="ARBA" id="ARBA00023235"/>
    </source>
</evidence>
<sequence>MNPSGTLPNVYFDITIDSAPAGRIVFKLYDEYCPITARNFRELTIGAHGYGYQGSSIHRIIPQFMIQGGDITRRDGTGGRSIYGDYFADENFFLQHDRPGLLSMANRGPNTNSSQFFITTTPAPWCDYKHVVFGEVVKGMDVVRKIEGYASDDILWRPKASIVIGACGVVAAQ</sequence>
<evidence type="ECO:0000256" key="1">
    <source>
        <dbReference type="ARBA" id="ARBA00000971"/>
    </source>
</evidence>